<reference evidence="2" key="1">
    <citation type="submission" date="2023-07" db="EMBL/GenBank/DDBJ databases">
        <title>draft genome sequence of fig (Ficus carica).</title>
        <authorList>
            <person name="Takahashi T."/>
            <person name="Nishimura K."/>
        </authorList>
    </citation>
    <scope>NUCLEOTIDE SEQUENCE</scope>
</reference>
<name>A0AA87ZBP8_FICCA</name>
<evidence type="ECO:0000313" key="3">
    <source>
        <dbReference type="Proteomes" id="UP001187192"/>
    </source>
</evidence>
<keyword evidence="3" id="KW-1185">Reference proteome</keyword>
<accession>A0AA87ZBP8</accession>
<dbReference type="AlphaFoldDB" id="A0AA87ZBP8"/>
<proteinExistence type="predicted"/>
<feature type="compositionally biased region" description="Basic and acidic residues" evidence="1">
    <location>
        <begin position="76"/>
        <end position="87"/>
    </location>
</feature>
<sequence>MPPPARQTTSEEPNTLKVFFLSSSPAPTILTPPRVEIPLHPLPPTAPPDLDEPLPDPSDKKLPLDVEQQALPSQRRAPDKEPPTFHQ</sequence>
<feature type="region of interest" description="Disordered" evidence="1">
    <location>
        <begin position="24"/>
        <end position="87"/>
    </location>
</feature>
<evidence type="ECO:0000313" key="2">
    <source>
        <dbReference type="EMBL" id="GMN31987.1"/>
    </source>
</evidence>
<gene>
    <name evidence="2" type="ORF">TIFTF001_041668</name>
</gene>
<evidence type="ECO:0000256" key="1">
    <source>
        <dbReference type="SAM" id="MobiDB-lite"/>
    </source>
</evidence>
<protein>
    <submittedName>
        <fullName evidence="2">Uncharacterized protein</fullName>
    </submittedName>
</protein>
<dbReference type="EMBL" id="BTGU01001963">
    <property type="protein sequence ID" value="GMN31987.1"/>
    <property type="molecule type" value="Genomic_DNA"/>
</dbReference>
<comment type="caution">
    <text evidence="2">The sequence shown here is derived from an EMBL/GenBank/DDBJ whole genome shotgun (WGS) entry which is preliminary data.</text>
</comment>
<organism evidence="2 3">
    <name type="scientific">Ficus carica</name>
    <name type="common">Common fig</name>
    <dbReference type="NCBI Taxonomy" id="3494"/>
    <lineage>
        <taxon>Eukaryota</taxon>
        <taxon>Viridiplantae</taxon>
        <taxon>Streptophyta</taxon>
        <taxon>Embryophyta</taxon>
        <taxon>Tracheophyta</taxon>
        <taxon>Spermatophyta</taxon>
        <taxon>Magnoliopsida</taxon>
        <taxon>eudicotyledons</taxon>
        <taxon>Gunneridae</taxon>
        <taxon>Pentapetalae</taxon>
        <taxon>rosids</taxon>
        <taxon>fabids</taxon>
        <taxon>Rosales</taxon>
        <taxon>Moraceae</taxon>
        <taxon>Ficeae</taxon>
        <taxon>Ficus</taxon>
    </lineage>
</organism>
<dbReference type="Proteomes" id="UP001187192">
    <property type="component" value="Unassembled WGS sequence"/>
</dbReference>